<keyword evidence="3" id="KW-0813">Transport</keyword>
<feature type="domain" description="ABC transmembrane type-1" evidence="14">
    <location>
        <begin position="916"/>
        <end position="1114"/>
    </location>
</feature>
<sequence length="1402" mass="151907">MASIGDTCDSLFGPVAIATVSAGIQVALLVFSATQHYPAQHVSVAGATLSLIVAVSLVVLLHLEHSRAVRPSFLVSAYLFITVLLDVARARTAWLLPYGRAYPACLTASLVIKLVLLVLANVEKRKWLLPAEKTQSIESTSGLFSRGLFAWLNALLRKGHTLLLTGDALPNIHEKLSSSDLSDRFSKSWALCDQSRRHALLLAIINCLRWDIAAITFPRLALIGFSIAQPFLVGKTVTFLEQTESSINIGYGLIGATAIVFIGAAVSTASYQHLGFRATTMVRGGLMALVYQHMMELPLGSTDESSAMSLMGADVEMLAEYFHSTVCESWASILQLGLAAWVLQTQIGVVCITPILIVTAFTAASFAMGDAVSVRQKTWLQATEKRINFTSHVLGSIKSVKFLGLTEMIKRSIEGLRIDELEISKKFRRVQTVRVCMINLPRIIAQFATFATYAVVAKVQGSDGLSVSQATTALSLINLLITPLMHLLLAVPDTFASIGCLYRVQDFLRRPNIVEKRKLLQPEVDPPASSTPASPDNSSEVELSNYSSLGATGISSSENQSNVLISLQNARFGWNSSPSDSAGITLNLRPSSLGTLVAIVGPVGSGKSTFLKGLANETSILDGEAFIKYPDLAFCEQTPWLTNTTIRENIIRENASAAFDADWYSTVVSACALDSDLKKMPAGDETSVGSKGSKLSGGQKQRIAIARAVYARKRIACFDDTLSALDNATSRLVFNNVFGPSGLLRRLGCTVFLATHNVQYIPQADFIVVLGENGSILEQGSFSELLSHTGGYVQRLSIRPGQTEKEEMQHDTAIELPETLEAITSRISIPTAADKGRKTADITVYKYYFSAMGWLRVFVLSFILAVSGGIGGLRDAWIGMWSSSPDSASNSGLGYWLGMYGALSFIEATSIVLAVYAPLSFLSQVDTGSLITRFSQDMRLVDMILPRGFISTGFQIVGALAQSAIAIAALPYLAISVPFLVGMLVLVQRFYLRTSGQLRLLEIELKSPLYTHFIESLAGIVTIRAFSWTTASTSKMLHLLDRSQRPFYLLLCIQQWLGLVLKLIVTGMTVILIGAAVALRRQVSPGLLGIALVGMMDLGEVLSELIQNWTLLETSLGAIARIKEFSEDTPSEENDIAYEQLPDAEWPSKGDISFAGADIAYESENAEPVLHSLLLDIHAGEKVGLCGRTGSGKSTLALSLLRLNEVISGQILIDGVDISTVPRSLIRHRISSLSQEAFIFPGTIRQNVDPLGIASDADIIEALQCVDIWKALVSATNSGAHSGVLLDAILTDTTLSEGQKQLFCLARALLKKSNILILDEPTSSLDAETDAKVQKVIRQEFQNCTIIMVAHRVHTMLDFDRVVVLDSGRIIEEGHPSELLANKGVFSSLHRLEQSTGTKQEL</sequence>
<reference evidence="15 16" key="1">
    <citation type="journal article" date="2015" name="Mol. Plant Microbe Interact.">
        <title>Genome, transcriptome, and functional analyses of Penicillium expansum provide new insights into secondary metabolism and pathogenicity.</title>
        <authorList>
            <person name="Ballester A.R."/>
            <person name="Marcet-Houben M."/>
            <person name="Levin E."/>
            <person name="Sela N."/>
            <person name="Selma-Lazaro C."/>
            <person name="Carmona L."/>
            <person name="Wisniewski M."/>
            <person name="Droby S."/>
            <person name="Gonzalez-Candelas L."/>
            <person name="Gabaldon T."/>
        </authorList>
    </citation>
    <scope>NUCLEOTIDE SEQUENCE [LARGE SCALE GENOMIC DNA]</scope>
    <source>
        <strain evidence="15 16">MD-8</strain>
    </source>
</reference>
<feature type="transmembrane region" description="Helical" evidence="12">
    <location>
        <begin position="73"/>
        <end position="95"/>
    </location>
</feature>
<keyword evidence="7" id="KW-0067">ATP-binding</keyword>
<dbReference type="STRING" id="27334.A0A0A2JR68"/>
<dbReference type="SMART" id="SM00382">
    <property type="entry name" value="AAA"/>
    <property type="match status" value="2"/>
</dbReference>
<feature type="transmembrane region" description="Helical" evidence="12">
    <location>
        <begin position="940"/>
        <end position="958"/>
    </location>
</feature>
<dbReference type="InterPro" id="IPR044746">
    <property type="entry name" value="ABCC_6TM_D1"/>
</dbReference>
<feature type="transmembrane region" description="Helical" evidence="12">
    <location>
        <begin position="964"/>
        <end position="987"/>
    </location>
</feature>
<feature type="domain" description="ABC transporter" evidence="13">
    <location>
        <begin position="1154"/>
        <end position="1392"/>
    </location>
</feature>
<accession>A0A0A2JR68</accession>
<evidence type="ECO:0000256" key="1">
    <source>
        <dbReference type="ARBA" id="ARBA00004651"/>
    </source>
</evidence>
<comment type="subcellular location">
    <subcellularLocation>
        <location evidence="1">Cell membrane</location>
        <topology evidence="1">Multi-pass membrane protein</topology>
    </subcellularLocation>
</comment>
<evidence type="ECO:0000256" key="5">
    <source>
        <dbReference type="ARBA" id="ARBA00022692"/>
    </source>
</evidence>
<dbReference type="GO" id="GO:0140359">
    <property type="term" value="F:ABC-type transporter activity"/>
    <property type="evidence" value="ECO:0007669"/>
    <property type="project" value="InterPro"/>
</dbReference>
<feature type="transmembrane region" description="Helical" evidence="12">
    <location>
        <begin position="12"/>
        <end position="33"/>
    </location>
</feature>
<evidence type="ECO:0000256" key="2">
    <source>
        <dbReference type="ARBA" id="ARBA00009726"/>
    </source>
</evidence>
<dbReference type="FunFam" id="3.40.50.300:FF:000838">
    <property type="entry name" value="ABC multidrug transporter (Eurofung)"/>
    <property type="match status" value="1"/>
</dbReference>
<dbReference type="InterPro" id="IPR011527">
    <property type="entry name" value="ABC1_TM_dom"/>
</dbReference>
<evidence type="ECO:0000259" key="13">
    <source>
        <dbReference type="PROSITE" id="PS50893"/>
    </source>
</evidence>
<dbReference type="PROSITE" id="PS00211">
    <property type="entry name" value="ABC_TRANSPORTER_1"/>
    <property type="match status" value="1"/>
</dbReference>
<feature type="transmembrane region" description="Helical" evidence="12">
    <location>
        <begin position="101"/>
        <end position="120"/>
    </location>
</feature>
<dbReference type="SUPFAM" id="SSF52540">
    <property type="entry name" value="P-loop containing nucleoside triphosphate hydrolases"/>
    <property type="match status" value="2"/>
</dbReference>
<feature type="transmembrane region" description="Helical" evidence="12">
    <location>
        <begin position="854"/>
        <end position="873"/>
    </location>
</feature>
<evidence type="ECO:0000256" key="3">
    <source>
        <dbReference type="ARBA" id="ARBA00022448"/>
    </source>
</evidence>
<dbReference type="CDD" id="cd18580">
    <property type="entry name" value="ABC_6TM_ABCC_D2"/>
    <property type="match status" value="1"/>
</dbReference>
<dbReference type="InterPro" id="IPR044726">
    <property type="entry name" value="ABCC_6TM_D2"/>
</dbReference>
<evidence type="ECO:0000256" key="11">
    <source>
        <dbReference type="SAM" id="MobiDB-lite"/>
    </source>
</evidence>
<feature type="transmembrane region" description="Helical" evidence="12">
    <location>
        <begin position="248"/>
        <end position="267"/>
    </location>
</feature>
<dbReference type="GeneID" id="27673189"/>
<dbReference type="PANTHER" id="PTHR24223">
    <property type="entry name" value="ATP-BINDING CASSETTE SUB-FAMILY C"/>
    <property type="match status" value="1"/>
</dbReference>
<dbReference type="SUPFAM" id="SSF90123">
    <property type="entry name" value="ABC transporter transmembrane region"/>
    <property type="match status" value="2"/>
</dbReference>
<dbReference type="EMBL" id="JQFZ01000155">
    <property type="protein sequence ID" value="KGO57138.1"/>
    <property type="molecule type" value="Genomic_DNA"/>
</dbReference>
<dbReference type="HOGENOM" id="CLU_000604_27_5_1"/>
<feature type="domain" description="ABC transmembrane type-1" evidence="14">
    <location>
        <begin position="220"/>
        <end position="487"/>
    </location>
</feature>
<feature type="domain" description="ABC transporter" evidence="13">
    <location>
        <begin position="565"/>
        <end position="798"/>
    </location>
</feature>
<dbReference type="InterPro" id="IPR050173">
    <property type="entry name" value="ABC_transporter_C-like"/>
</dbReference>
<dbReference type="CDD" id="cd03244">
    <property type="entry name" value="ABCC_MRP_domain2"/>
    <property type="match status" value="1"/>
</dbReference>
<feature type="transmembrane region" description="Helical" evidence="12">
    <location>
        <begin position="435"/>
        <end position="456"/>
    </location>
</feature>
<feature type="transmembrane region" description="Helical" evidence="12">
    <location>
        <begin position="1047"/>
        <end position="1079"/>
    </location>
</feature>
<evidence type="ECO:0000256" key="9">
    <source>
        <dbReference type="ARBA" id="ARBA00023136"/>
    </source>
</evidence>
<dbReference type="Proteomes" id="UP000030143">
    <property type="component" value="Unassembled WGS sequence"/>
</dbReference>
<proteinExistence type="inferred from homology"/>
<feature type="transmembrane region" description="Helical" evidence="12">
    <location>
        <begin position="347"/>
        <end position="367"/>
    </location>
</feature>
<keyword evidence="16" id="KW-1185">Reference proteome</keyword>
<dbReference type="PROSITE" id="PS50893">
    <property type="entry name" value="ABC_TRANSPORTER_2"/>
    <property type="match status" value="2"/>
</dbReference>
<keyword evidence="8 12" id="KW-1133">Transmembrane helix</keyword>
<dbReference type="PANTHER" id="PTHR24223:SF399">
    <property type="entry name" value="ABC TRANSPORTER ATNG"/>
    <property type="match status" value="1"/>
</dbReference>
<keyword evidence="5 12" id="KW-0812">Transmembrane</keyword>
<keyword evidence="6" id="KW-0547">Nucleotide-binding</keyword>
<evidence type="ECO:0000256" key="8">
    <source>
        <dbReference type="ARBA" id="ARBA00022989"/>
    </source>
</evidence>
<dbReference type="FunFam" id="1.20.1560.10:FF:000066">
    <property type="entry name" value="ABC multidrug transporter (Eurofung)"/>
    <property type="match status" value="1"/>
</dbReference>
<comment type="caution">
    <text evidence="15">The sequence shown here is derived from an EMBL/GenBank/DDBJ whole genome shotgun (WGS) entry which is preliminary data.</text>
</comment>
<gene>
    <name evidence="15" type="ORF">PEX2_004930</name>
</gene>
<dbReference type="InterPro" id="IPR017871">
    <property type="entry name" value="ABC_transporter-like_CS"/>
</dbReference>
<dbReference type="Gene3D" id="3.40.50.300">
    <property type="entry name" value="P-loop containing nucleotide triphosphate hydrolases"/>
    <property type="match status" value="2"/>
</dbReference>
<name>A0A0A2JR68_PENEN</name>
<organism evidence="15 16">
    <name type="scientific">Penicillium expansum</name>
    <name type="common">Blue mold rot fungus</name>
    <dbReference type="NCBI Taxonomy" id="27334"/>
    <lineage>
        <taxon>Eukaryota</taxon>
        <taxon>Fungi</taxon>
        <taxon>Dikarya</taxon>
        <taxon>Ascomycota</taxon>
        <taxon>Pezizomycotina</taxon>
        <taxon>Eurotiomycetes</taxon>
        <taxon>Eurotiomycetidae</taxon>
        <taxon>Eurotiales</taxon>
        <taxon>Aspergillaceae</taxon>
        <taxon>Penicillium</taxon>
    </lineage>
</organism>
<evidence type="ECO:0000256" key="10">
    <source>
        <dbReference type="ARBA" id="ARBA00023180"/>
    </source>
</evidence>
<evidence type="ECO:0000259" key="14">
    <source>
        <dbReference type="PROSITE" id="PS50929"/>
    </source>
</evidence>
<dbReference type="RefSeq" id="XP_016598826.1">
    <property type="nucleotide sequence ID" value="XM_016737770.1"/>
</dbReference>
<keyword evidence="4" id="KW-1003">Cell membrane</keyword>
<dbReference type="Pfam" id="PF00664">
    <property type="entry name" value="ABC_membrane"/>
    <property type="match status" value="2"/>
</dbReference>
<dbReference type="GO" id="GO:0005886">
    <property type="term" value="C:plasma membrane"/>
    <property type="evidence" value="ECO:0007669"/>
    <property type="project" value="UniProtKB-SubCell"/>
</dbReference>
<keyword evidence="9 12" id="KW-0472">Membrane</keyword>
<dbReference type="InterPro" id="IPR003439">
    <property type="entry name" value="ABC_transporter-like_ATP-bd"/>
</dbReference>
<feature type="region of interest" description="Disordered" evidence="11">
    <location>
        <begin position="519"/>
        <end position="542"/>
    </location>
</feature>
<evidence type="ECO:0000256" key="12">
    <source>
        <dbReference type="SAM" id="Phobius"/>
    </source>
</evidence>
<dbReference type="Gene3D" id="1.20.1560.10">
    <property type="entry name" value="ABC transporter type 1, transmembrane domain"/>
    <property type="match status" value="2"/>
</dbReference>
<dbReference type="FunFam" id="1.20.1560.10:FF:000055">
    <property type="entry name" value="ABC multidrug transporter (Eurofung)"/>
    <property type="match status" value="1"/>
</dbReference>
<evidence type="ECO:0000313" key="16">
    <source>
        <dbReference type="Proteomes" id="UP000030143"/>
    </source>
</evidence>
<dbReference type="GO" id="GO:0016887">
    <property type="term" value="F:ATP hydrolysis activity"/>
    <property type="evidence" value="ECO:0007669"/>
    <property type="project" value="InterPro"/>
</dbReference>
<feature type="transmembrane region" description="Helical" evidence="12">
    <location>
        <begin position="893"/>
        <end position="919"/>
    </location>
</feature>
<dbReference type="GO" id="GO:0005524">
    <property type="term" value="F:ATP binding"/>
    <property type="evidence" value="ECO:0007669"/>
    <property type="project" value="UniProtKB-KW"/>
</dbReference>
<dbReference type="InterPro" id="IPR036640">
    <property type="entry name" value="ABC1_TM_sf"/>
</dbReference>
<dbReference type="CDD" id="cd18579">
    <property type="entry name" value="ABC_6TM_ABCC_D1"/>
    <property type="match status" value="1"/>
</dbReference>
<evidence type="ECO:0000256" key="6">
    <source>
        <dbReference type="ARBA" id="ARBA00022741"/>
    </source>
</evidence>
<dbReference type="Pfam" id="PF00005">
    <property type="entry name" value="ABC_tran"/>
    <property type="match status" value="2"/>
</dbReference>
<evidence type="ECO:0000256" key="7">
    <source>
        <dbReference type="ARBA" id="ARBA00022840"/>
    </source>
</evidence>
<feature type="transmembrane region" description="Helical" evidence="12">
    <location>
        <begin position="39"/>
        <end position="61"/>
    </location>
</feature>
<feature type="transmembrane region" description="Helical" evidence="12">
    <location>
        <begin position="476"/>
        <end position="502"/>
    </location>
</feature>
<dbReference type="InterPro" id="IPR003593">
    <property type="entry name" value="AAA+_ATPase"/>
</dbReference>
<dbReference type="PROSITE" id="PS50929">
    <property type="entry name" value="ABC_TM1F"/>
    <property type="match status" value="2"/>
</dbReference>
<comment type="similarity">
    <text evidence="2">Belongs to the ABC transporter superfamily. ABCC family. Conjugate transporter (TC 3.A.1.208) subfamily.</text>
</comment>
<keyword evidence="10" id="KW-0325">Glycoprotein</keyword>
<feature type="compositionally biased region" description="Low complexity" evidence="11">
    <location>
        <begin position="526"/>
        <end position="538"/>
    </location>
</feature>
<dbReference type="VEuPathDB" id="FungiDB:PEXP_027670"/>
<dbReference type="CDD" id="cd03250">
    <property type="entry name" value="ABCC_MRP_domain1"/>
    <property type="match status" value="1"/>
</dbReference>
<dbReference type="InterPro" id="IPR027417">
    <property type="entry name" value="P-loop_NTPase"/>
</dbReference>
<protein>
    <submittedName>
        <fullName evidence="15">ABC transporter, integral membrane type 1</fullName>
    </submittedName>
</protein>
<evidence type="ECO:0000256" key="4">
    <source>
        <dbReference type="ARBA" id="ARBA00022475"/>
    </source>
</evidence>
<evidence type="ECO:0000313" key="15">
    <source>
        <dbReference type="EMBL" id="KGO57138.1"/>
    </source>
</evidence>